<feature type="compositionally biased region" description="Polar residues" evidence="3">
    <location>
        <begin position="359"/>
        <end position="371"/>
    </location>
</feature>
<dbReference type="SUPFAM" id="SSF54928">
    <property type="entry name" value="RNA-binding domain, RBD"/>
    <property type="match status" value="1"/>
</dbReference>
<dbReference type="InterPro" id="IPR039539">
    <property type="entry name" value="Ras_GTPase_bind_prot"/>
</dbReference>
<dbReference type="PANTHER" id="PTHR10693">
    <property type="entry name" value="RAS GTPASE-ACTIVATING PROTEIN-BINDING PROTEIN"/>
    <property type="match status" value="1"/>
</dbReference>
<dbReference type="SMART" id="SM00360">
    <property type="entry name" value="RRM"/>
    <property type="match status" value="1"/>
</dbReference>
<organism evidence="6 7">
    <name type="scientific">Rhodotorula taiwanensis</name>
    <dbReference type="NCBI Taxonomy" id="741276"/>
    <lineage>
        <taxon>Eukaryota</taxon>
        <taxon>Fungi</taxon>
        <taxon>Dikarya</taxon>
        <taxon>Basidiomycota</taxon>
        <taxon>Pucciniomycotina</taxon>
        <taxon>Microbotryomycetes</taxon>
        <taxon>Sporidiobolales</taxon>
        <taxon>Sporidiobolaceae</taxon>
        <taxon>Rhodotorula</taxon>
    </lineage>
</organism>
<dbReference type="Gene3D" id="3.10.450.50">
    <property type="match status" value="1"/>
</dbReference>
<accession>A0A2S5AZZ1</accession>
<dbReference type="FunFam" id="3.10.450.50:FF:000003">
    <property type="entry name" value="Nuclear transport factor 2 family protein"/>
    <property type="match status" value="1"/>
</dbReference>
<dbReference type="Pfam" id="PF00076">
    <property type="entry name" value="RRM_1"/>
    <property type="match status" value="1"/>
</dbReference>
<keyword evidence="1 2" id="KW-0694">RNA-binding</keyword>
<dbReference type="InterPro" id="IPR035979">
    <property type="entry name" value="RBD_domain_sf"/>
</dbReference>
<dbReference type="EMBL" id="PJQD01000145">
    <property type="protein sequence ID" value="POY70096.1"/>
    <property type="molecule type" value="Genomic_DNA"/>
</dbReference>
<sequence>MAAADSSDKQSHDGIDSARIGWAFLSQASLDKSDLPSYYSFLNKDPARLHCFYTKRSTLLHSTEGEDATACYGQQEIHAKIMSLRFEDCKVYISNVDSQSSAEGGIIVQVIGEMSNANGPWRKFAQTFFLAGQHNGYFVLNDICRYIKEEGDEILDAPAAAPAQAEVSADTPVSLPPAASVESVLFEDKSTSQQQVPETEPAAQAGPSAETEQQASADNSFTFHSEALNAAQSPEASQEKEAEGTKEQEAPESEAPQADEAKEPAPAAAGEPPVADRAEAAPAATAAVAAEQRSDEAKPSPAATAEAAAAPTVPAVPATETPAAPPSSTAAPTSPAPAAPATPAAPAAPKSWASLAASNSTKWGKVSSENKGASATTSATASPVERQPAPAVAAASTPKQAPQYNEAVLAVKTPSCFVKGVVEQVTDQLLQDTLTSRFGPLKEMDIVRNKACAFIEFEKLDHARRAIQVSMRPSDGGEGAIFITGEGGSQHRINVVERKPHDQRPVSKRGGGAIGGADRGGFRTAGSPRDGAQDGATRGGRGGAGAGTPRGGGNTPRGGRGGARAGASTSSK</sequence>
<dbReference type="CDD" id="cd00590">
    <property type="entry name" value="RRM_SF"/>
    <property type="match status" value="1"/>
</dbReference>
<dbReference type="STRING" id="741276.A0A2S5AZZ1"/>
<dbReference type="InterPro" id="IPR032710">
    <property type="entry name" value="NTF2-like_dom_sf"/>
</dbReference>
<name>A0A2S5AZZ1_9BASI</name>
<dbReference type="Proteomes" id="UP000237144">
    <property type="component" value="Unassembled WGS sequence"/>
</dbReference>
<dbReference type="AlphaFoldDB" id="A0A2S5AZZ1"/>
<feature type="region of interest" description="Disordered" evidence="3">
    <location>
        <begin position="230"/>
        <end position="400"/>
    </location>
</feature>
<dbReference type="PANTHER" id="PTHR10693:SF20">
    <property type="entry name" value="AT27578P"/>
    <property type="match status" value="1"/>
</dbReference>
<dbReference type="SUPFAM" id="SSF54427">
    <property type="entry name" value="NTF2-like"/>
    <property type="match status" value="1"/>
</dbReference>
<evidence type="ECO:0000256" key="2">
    <source>
        <dbReference type="PROSITE-ProRule" id="PRU00176"/>
    </source>
</evidence>
<dbReference type="Pfam" id="PF02136">
    <property type="entry name" value="NTF2"/>
    <property type="match status" value="1"/>
</dbReference>
<dbReference type="GO" id="GO:0005829">
    <property type="term" value="C:cytosol"/>
    <property type="evidence" value="ECO:0007669"/>
    <property type="project" value="TreeGrafter"/>
</dbReference>
<dbReference type="GO" id="GO:1990904">
    <property type="term" value="C:ribonucleoprotein complex"/>
    <property type="evidence" value="ECO:0007669"/>
    <property type="project" value="TreeGrafter"/>
</dbReference>
<proteinExistence type="predicted"/>
<dbReference type="InterPro" id="IPR012677">
    <property type="entry name" value="Nucleotide-bd_a/b_plait_sf"/>
</dbReference>
<feature type="domain" description="RRM" evidence="4">
    <location>
        <begin position="414"/>
        <end position="498"/>
    </location>
</feature>
<evidence type="ECO:0000259" key="4">
    <source>
        <dbReference type="PROSITE" id="PS50102"/>
    </source>
</evidence>
<feature type="compositionally biased region" description="Low complexity" evidence="3">
    <location>
        <begin position="373"/>
        <end position="382"/>
    </location>
</feature>
<evidence type="ECO:0000313" key="7">
    <source>
        <dbReference type="Proteomes" id="UP000237144"/>
    </source>
</evidence>
<dbReference type="GO" id="GO:0034517">
    <property type="term" value="P:ribophagy"/>
    <property type="evidence" value="ECO:0007669"/>
    <property type="project" value="TreeGrafter"/>
</dbReference>
<feature type="compositionally biased region" description="Low complexity" evidence="3">
    <location>
        <begin position="280"/>
        <end position="291"/>
    </location>
</feature>
<evidence type="ECO:0000313" key="6">
    <source>
        <dbReference type="EMBL" id="POY70096.1"/>
    </source>
</evidence>
<feature type="region of interest" description="Disordered" evidence="3">
    <location>
        <begin position="185"/>
        <end position="218"/>
    </location>
</feature>
<protein>
    <recommendedName>
        <fullName evidence="8">NTF2 domain-containing protein</fullName>
    </recommendedName>
</protein>
<dbReference type="Gene3D" id="3.30.70.330">
    <property type="match status" value="1"/>
</dbReference>
<dbReference type="GO" id="GO:1990861">
    <property type="term" value="C:Ubp3-Bre5 deubiquitination complex"/>
    <property type="evidence" value="ECO:0007669"/>
    <property type="project" value="TreeGrafter"/>
</dbReference>
<feature type="domain" description="NTF2" evidence="5">
    <location>
        <begin position="30"/>
        <end position="146"/>
    </location>
</feature>
<keyword evidence="7" id="KW-1185">Reference proteome</keyword>
<feature type="compositionally biased region" description="Basic and acidic residues" evidence="3">
    <location>
        <begin position="494"/>
        <end position="505"/>
    </location>
</feature>
<feature type="compositionally biased region" description="Low complexity" evidence="3">
    <location>
        <begin position="299"/>
        <end position="333"/>
    </location>
</feature>
<feature type="region of interest" description="Disordered" evidence="3">
    <location>
        <begin position="489"/>
        <end position="572"/>
    </location>
</feature>
<dbReference type="PROSITE" id="PS50102">
    <property type="entry name" value="RRM"/>
    <property type="match status" value="1"/>
</dbReference>
<feature type="compositionally biased region" description="Low complexity" evidence="3">
    <location>
        <begin position="341"/>
        <end position="358"/>
    </location>
</feature>
<feature type="compositionally biased region" description="Low complexity" evidence="3">
    <location>
        <begin position="253"/>
        <end position="273"/>
    </location>
</feature>
<dbReference type="InterPro" id="IPR002075">
    <property type="entry name" value="NTF2_dom"/>
</dbReference>
<dbReference type="GO" id="GO:0003729">
    <property type="term" value="F:mRNA binding"/>
    <property type="evidence" value="ECO:0007669"/>
    <property type="project" value="TreeGrafter"/>
</dbReference>
<dbReference type="InterPro" id="IPR000504">
    <property type="entry name" value="RRM_dom"/>
</dbReference>
<comment type="caution">
    <text evidence="6">The sequence shown here is derived from an EMBL/GenBank/DDBJ whole genome shotgun (WGS) entry which is preliminary data.</text>
</comment>
<evidence type="ECO:0000256" key="3">
    <source>
        <dbReference type="SAM" id="MobiDB-lite"/>
    </source>
</evidence>
<dbReference type="InterPro" id="IPR018222">
    <property type="entry name" value="Nuclear_transport_factor_2_euk"/>
</dbReference>
<dbReference type="GO" id="GO:0016579">
    <property type="term" value="P:protein deubiquitination"/>
    <property type="evidence" value="ECO:0007669"/>
    <property type="project" value="TreeGrafter"/>
</dbReference>
<dbReference type="CDD" id="cd00780">
    <property type="entry name" value="NTF2"/>
    <property type="match status" value="1"/>
</dbReference>
<feature type="compositionally biased region" description="Gly residues" evidence="3">
    <location>
        <begin position="537"/>
        <end position="564"/>
    </location>
</feature>
<feature type="compositionally biased region" description="Gly residues" evidence="3">
    <location>
        <begin position="509"/>
        <end position="519"/>
    </location>
</feature>
<evidence type="ECO:0008006" key="8">
    <source>
        <dbReference type="Google" id="ProtNLM"/>
    </source>
</evidence>
<evidence type="ECO:0000256" key="1">
    <source>
        <dbReference type="ARBA" id="ARBA00022884"/>
    </source>
</evidence>
<dbReference type="PROSITE" id="PS50177">
    <property type="entry name" value="NTF2_DOMAIN"/>
    <property type="match status" value="1"/>
</dbReference>
<reference evidence="6 7" key="1">
    <citation type="journal article" date="2018" name="Front. Microbiol.">
        <title>Prospects for Fungal Bioremediation of Acidic Radioactive Waste Sites: Characterization and Genome Sequence of Rhodotorula taiwanensis MD1149.</title>
        <authorList>
            <person name="Tkavc R."/>
            <person name="Matrosova V.Y."/>
            <person name="Grichenko O.E."/>
            <person name="Gostincar C."/>
            <person name="Volpe R.P."/>
            <person name="Klimenkova P."/>
            <person name="Gaidamakova E.K."/>
            <person name="Zhou C.E."/>
            <person name="Stewart B.J."/>
            <person name="Lyman M.G."/>
            <person name="Malfatti S.A."/>
            <person name="Rubinfeld B."/>
            <person name="Courtot M."/>
            <person name="Singh J."/>
            <person name="Dalgard C.L."/>
            <person name="Hamilton T."/>
            <person name="Frey K.G."/>
            <person name="Gunde-Cimerman N."/>
            <person name="Dugan L."/>
            <person name="Daly M.J."/>
        </authorList>
    </citation>
    <scope>NUCLEOTIDE SEQUENCE [LARGE SCALE GENOMIC DNA]</scope>
    <source>
        <strain evidence="6 7">MD1149</strain>
    </source>
</reference>
<dbReference type="OrthoDB" id="339151at2759"/>
<gene>
    <name evidence="6" type="ORF">BMF94_6870</name>
</gene>
<evidence type="ECO:0000259" key="5">
    <source>
        <dbReference type="PROSITE" id="PS50177"/>
    </source>
</evidence>
<feature type="compositionally biased region" description="Basic and acidic residues" evidence="3">
    <location>
        <begin position="237"/>
        <end position="249"/>
    </location>
</feature>